<dbReference type="RefSeq" id="WP_121923426.1">
    <property type="nucleotide sequence ID" value="NZ_REFO01000013.1"/>
</dbReference>
<evidence type="ECO:0000256" key="1">
    <source>
        <dbReference type="SAM" id="Phobius"/>
    </source>
</evidence>
<dbReference type="Pfam" id="PF01973">
    <property type="entry name" value="MptE-like"/>
    <property type="match status" value="1"/>
</dbReference>
<sequence length="631" mass="73961">MDTKLFKKNLKFFKKEKPSIYKLIKDINPSFLKINKTKENIVNIESQNYKYSESISQLKNKLAKNLELITIPSFAAEKAKDLKRDWIHDSIIETWDKVLSNIFSRENLIEKIKNYKKIPLVFLNGLGTGNVINILKEDISFKYLLVFEPNIYNFFVSLYFVDWQNLYQEKEIFLIIGDNKDKIKQGLITSFNEFSPVNAITFLKISINNENKEKKEEFEKLLEESVTLALKGWGYYDDEKEALVHVYENLKHKIPYIYKPLPLQKGTNLIIVGSGPSLDETIDFIKENKDNAIVFSCGTAIHKLYKEGIVPDFQIELERPKFRVSLFSDLPEDYRKKITLLAADVVPYELVLLYKDAYLFPRTDAITQFLLNPLCHPINISPTVVNTALSLGLFLGFENFYFVGVDMGYLSLEKKHATGTIYGKKIEERKFDHYKQVEGNIQDKVYIDDILIWAKNNLETVIKSFNKERKFINISRGAKIEGTDFIYEFKNIKLQNINKDEVIKTILNTTSNEYDKFFKIKKEDFIKNLENFINDFEEKLKAILFSKNIEIALENYYEIFNNLKKLQEKDMVTYTLISGTIKHLLVKLIYILYFLENIKTQDKKLLIDSIKTIKTDIPSLKPYFEFYKNLT</sequence>
<feature type="domain" description="6-hydroxymethylpterin diphosphokinase MptE-like" evidence="2">
    <location>
        <begin position="252"/>
        <end position="409"/>
    </location>
</feature>
<protein>
    <recommendedName>
        <fullName evidence="6">Motility associated factor glycosyltransferase family protein</fullName>
    </recommendedName>
</protein>
<evidence type="ECO:0008006" key="6">
    <source>
        <dbReference type="Google" id="ProtNLM"/>
    </source>
</evidence>
<keyword evidence="1" id="KW-0472">Membrane</keyword>
<dbReference type="PANTHER" id="PTHR41786">
    <property type="entry name" value="MOTILITY ACCESSORY FACTOR MAF"/>
    <property type="match status" value="1"/>
</dbReference>
<proteinExistence type="predicted"/>
<dbReference type="OrthoDB" id="12184at2"/>
<dbReference type="AlphaFoldDB" id="A0A3M0BF78"/>
<name>A0A3M0BF78_9AQUI</name>
<gene>
    <name evidence="4" type="ORF">CLV39_1316</name>
</gene>
<evidence type="ECO:0000259" key="2">
    <source>
        <dbReference type="Pfam" id="PF01973"/>
    </source>
</evidence>
<feature type="transmembrane region" description="Helical" evidence="1">
    <location>
        <begin position="571"/>
        <end position="595"/>
    </location>
</feature>
<dbReference type="Pfam" id="PF20157">
    <property type="entry name" value="Maf_flag10_N"/>
    <property type="match status" value="1"/>
</dbReference>
<keyword evidence="1" id="KW-0812">Transmembrane</keyword>
<keyword evidence="1" id="KW-1133">Transmembrane helix</keyword>
<dbReference type="PANTHER" id="PTHR41786:SF1">
    <property type="entry name" value="6-HYDROXYMETHYLPTERIN DIPHOSPHOKINASE MPTE-LIKE DOMAIN-CONTAINING PROTEIN"/>
    <property type="match status" value="1"/>
</dbReference>
<keyword evidence="5" id="KW-1185">Reference proteome</keyword>
<accession>A0A3M0BF78</accession>
<evidence type="ECO:0000313" key="4">
    <source>
        <dbReference type="EMBL" id="RMA93255.1"/>
    </source>
</evidence>
<organism evidence="4 5">
    <name type="scientific">Hydrogenothermus marinus</name>
    <dbReference type="NCBI Taxonomy" id="133270"/>
    <lineage>
        <taxon>Bacteria</taxon>
        <taxon>Pseudomonadati</taxon>
        <taxon>Aquificota</taxon>
        <taxon>Aquificia</taxon>
        <taxon>Aquificales</taxon>
        <taxon>Hydrogenothermaceae</taxon>
        <taxon>Hydrogenothermus</taxon>
    </lineage>
</organism>
<dbReference type="EMBL" id="REFO01000013">
    <property type="protein sequence ID" value="RMA93255.1"/>
    <property type="molecule type" value="Genomic_DNA"/>
</dbReference>
<evidence type="ECO:0000313" key="5">
    <source>
        <dbReference type="Proteomes" id="UP000280842"/>
    </source>
</evidence>
<comment type="caution">
    <text evidence="4">The sequence shown here is derived from an EMBL/GenBank/DDBJ whole genome shotgun (WGS) entry which is preliminary data.</text>
</comment>
<dbReference type="InterPro" id="IPR045376">
    <property type="entry name" value="Maf_N"/>
</dbReference>
<dbReference type="Proteomes" id="UP000280842">
    <property type="component" value="Unassembled WGS sequence"/>
</dbReference>
<feature type="domain" description="Glycosyltransferase Maf N-terminal" evidence="3">
    <location>
        <begin position="5"/>
        <end position="194"/>
    </location>
</feature>
<evidence type="ECO:0000259" key="3">
    <source>
        <dbReference type="Pfam" id="PF20157"/>
    </source>
</evidence>
<dbReference type="InterPro" id="IPR002826">
    <property type="entry name" value="MptE-like"/>
</dbReference>
<reference evidence="4 5" key="1">
    <citation type="submission" date="2018-10" db="EMBL/GenBank/DDBJ databases">
        <title>Genomic Encyclopedia of Archaeal and Bacterial Type Strains, Phase II (KMG-II): from individual species to whole genera.</title>
        <authorList>
            <person name="Goeker M."/>
        </authorList>
    </citation>
    <scope>NUCLEOTIDE SEQUENCE [LARGE SCALE GENOMIC DNA]</scope>
    <source>
        <strain evidence="4 5">VM1</strain>
    </source>
</reference>